<reference evidence="6" key="1">
    <citation type="submission" date="2025-08" db="UniProtKB">
        <authorList>
            <consortium name="RefSeq"/>
        </authorList>
    </citation>
    <scope>IDENTIFICATION</scope>
</reference>
<evidence type="ECO:0000256" key="3">
    <source>
        <dbReference type="SAM" id="MobiDB-lite"/>
    </source>
</evidence>
<dbReference type="KEGG" id="osn:115211662"/>
<feature type="region of interest" description="Disordered" evidence="3">
    <location>
        <begin position="272"/>
        <end position="300"/>
    </location>
</feature>
<dbReference type="PANTHER" id="PTHR46518">
    <property type="entry name" value="COILED-COIL DOMAIN-CONTAINING PROTEIN 151"/>
    <property type="match status" value="1"/>
</dbReference>
<gene>
    <name evidence="6" type="primary">LOC115211662</name>
</gene>
<feature type="coiled-coil region" evidence="2">
    <location>
        <begin position="335"/>
        <end position="408"/>
    </location>
</feature>
<dbReference type="GO" id="GO:0003341">
    <property type="term" value="P:cilium movement"/>
    <property type="evidence" value="ECO:0007669"/>
    <property type="project" value="InterPro"/>
</dbReference>
<evidence type="ECO:0000313" key="6">
    <source>
        <dbReference type="RefSeq" id="XP_029636169.1"/>
    </source>
</evidence>
<dbReference type="GO" id="GO:0097542">
    <property type="term" value="C:ciliary tip"/>
    <property type="evidence" value="ECO:0007669"/>
    <property type="project" value="TreeGrafter"/>
</dbReference>
<dbReference type="Proteomes" id="UP000515154">
    <property type="component" value="Linkage group LG1"/>
</dbReference>
<keyword evidence="1 2" id="KW-0175">Coiled coil</keyword>
<dbReference type="InterPro" id="IPR049258">
    <property type="entry name" value="ODAD1_CC"/>
</dbReference>
<organism evidence="5 6">
    <name type="scientific">Octopus sinensis</name>
    <name type="common">East Asian common octopus</name>
    <dbReference type="NCBI Taxonomy" id="2607531"/>
    <lineage>
        <taxon>Eukaryota</taxon>
        <taxon>Metazoa</taxon>
        <taxon>Spiralia</taxon>
        <taxon>Lophotrochozoa</taxon>
        <taxon>Mollusca</taxon>
        <taxon>Cephalopoda</taxon>
        <taxon>Coleoidea</taxon>
        <taxon>Octopodiformes</taxon>
        <taxon>Octopoda</taxon>
        <taxon>Incirrata</taxon>
        <taxon>Octopodidae</taxon>
        <taxon>Octopus</taxon>
    </lineage>
</organism>
<dbReference type="GO" id="GO:0035253">
    <property type="term" value="C:ciliary rootlet"/>
    <property type="evidence" value="ECO:0007669"/>
    <property type="project" value="TreeGrafter"/>
</dbReference>
<dbReference type="GO" id="GO:0036064">
    <property type="term" value="C:ciliary basal body"/>
    <property type="evidence" value="ECO:0007669"/>
    <property type="project" value="TreeGrafter"/>
</dbReference>
<dbReference type="PANTHER" id="PTHR46518:SF1">
    <property type="entry name" value="OUTER DYNEIN ARM-DOCKING COMPLEX SUBUNIT 3"/>
    <property type="match status" value="1"/>
</dbReference>
<dbReference type="GO" id="GO:0036158">
    <property type="term" value="P:outer dynein arm assembly"/>
    <property type="evidence" value="ECO:0007669"/>
    <property type="project" value="InterPro"/>
</dbReference>
<evidence type="ECO:0000313" key="5">
    <source>
        <dbReference type="Proteomes" id="UP000515154"/>
    </source>
</evidence>
<dbReference type="RefSeq" id="XP_029636169.1">
    <property type="nucleotide sequence ID" value="XM_029780309.2"/>
</dbReference>
<evidence type="ECO:0000256" key="1">
    <source>
        <dbReference type="ARBA" id="ARBA00023054"/>
    </source>
</evidence>
<dbReference type="Pfam" id="PF21773">
    <property type="entry name" value="ODAD1_CC"/>
    <property type="match status" value="1"/>
</dbReference>
<name>A0A6P7SCP4_9MOLL</name>
<feature type="compositionally biased region" description="Polar residues" evidence="3">
    <location>
        <begin position="275"/>
        <end position="285"/>
    </location>
</feature>
<feature type="coiled-coil region" evidence="2">
    <location>
        <begin position="242"/>
        <end position="271"/>
    </location>
</feature>
<sequence>MPDLREISVDRPVSEKIEEMKAKKCLLDGDRKAYNEISQLTIKRNKEKIKTLRKENKELRQKLHDLHMKDEAVINKALKDKPTERASLKNKTGQEAITILDHKVSDGMRLLNALKHQVAVKEKQLRNMQITYNEQQQASFLAITTDKKESTEAQRIRYLENSCDKAQMKIYEATHLTRTYEKILQKLKEDSLKWPLVLENLEKEIKQSLNEQEELQSMYRDAQLSKENALKVLKKHEDMISHERKKREIQLQELKKEAEEKRMLHDRIERRFNAQRPSFQQQDETASGEKQVLSGEEQQQKISTYEEAFRRIKEATGVSDTMEVVSRFENQGATTAHLEELKQENEKQISLLREEKVKLQKTFEEMKYTGETKLSRGQRMLEEFQEKLQEEETSRAEIENKLEKMSKILLQVKSGIDHLADRLSHLKTPKGYTASTKLSPSSNEYVLDQLALCEEKLLKLMDDFHDVDLEKVQKQMEDEEFHINIESRLPAYNTRVKLSTQLENIYAESESSREDEPEVLSRSAIKKISQSIIDAKMKKDMPRRRKKTK</sequence>
<proteinExistence type="predicted"/>
<feature type="domain" description="ODAD1 central coiled coil region" evidence="4">
    <location>
        <begin position="199"/>
        <end position="423"/>
    </location>
</feature>
<accession>A0A6P7SCP4</accession>
<keyword evidence="5" id="KW-1185">Reference proteome</keyword>
<feature type="coiled-coil region" evidence="2">
    <location>
        <begin position="111"/>
        <end position="138"/>
    </location>
</feature>
<feature type="coiled-coil region" evidence="2">
    <location>
        <begin position="42"/>
        <end position="69"/>
    </location>
</feature>
<dbReference type="AlphaFoldDB" id="A0A6P7SCP4"/>
<evidence type="ECO:0000259" key="4">
    <source>
        <dbReference type="Pfam" id="PF21773"/>
    </source>
</evidence>
<evidence type="ECO:0000256" key="2">
    <source>
        <dbReference type="SAM" id="Coils"/>
    </source>
</evidence>
<protein>
    <submittedName>
        <fullName evidence="6">Coiled-coil domain-containing protein 151-like isoform X1</fullName>
    </submittedName>
</protein>
<dbReference type="InterPro" id="IPR033192">
    <property type="entry name" value="ODAD3"/>
</dbReference>